<feature type="compositionally biased region" description="Gly residues" evidence="9">
    <location>
        <begin position="87"/>
        <end position="113"/>
    </location>
</feature>
<keyword evidence="8" id="KW-0472">Membrane</keyword>
<feature type="region of interest" description="Disordered" evidence="9">
    <location>
        <begin position="55"/>
        <end position="124"/>
    </location>
</feature>
<keyword evidence="4" id="KW-0934">Plastid</keyword>
<keyword evidence="5" id="KW-0812">Transmembrane</keyword>
<evidence type="ECO:0000256" key="6">
    <source>
        <dbReference type="ARBA" id="ARBA00022946"/>
    </source>
</evidence>
<dbReference type="PANTHER" id="PTHR31620:SF14">
    <property type="entry name" value="PROTEIN RETICULATA-RELATED 4, CHLOROPLASTIC"/>
    <property type="match status" value="1"/>
</dbReference>
<evidence type="ECO:0000313" key="10">
    <source>
        <dbReference type="EMBL" id="KAG0517917.1"/>
    </source>
</evidence>
<feature type="compositionally biased region" description="Low complexity" evidence="9">
    <location>
        <begin position="59"/>
        <end position="69"/>
    </location>
</feature>
<evidence type="ECO:0000256" key="4">
    <source>
        <dbReference type="ARBA" id="ARBA00022640"/>
    </source>
</evidence>
<evidence type="ECO:0000256" key="5">
    <source>
        <dbReference type="ARBA" id="ARBA00022692"/>
    </source>
</evidence>
<name>A0A921U417_SORBI</name>
<evidence type="ECO:0000256" key="3">
    <source>
        <dbReference type="ARBA" id="ARBA00022528"/>
    </source>
</evidence>
<protein>
    <submittedName>
        <fullName evidence="10">Uncharacterized protein</fullName>
    </submittedName>
</protein>
<dbReference type="InterPro" id="IPR021825">
    <property type="entry name" value="RETICULATA-related"/>
</dbReference>
<comment type="caution">
    <text evidence="10">The sequence shown here is derived from an EMBL/GenBank/DDBJ whole genome shotgun (WGS) entry which is preliminary data.</text>
</comment>
<keyword evidence="3" id="KW-0150">Chloroplast</keyword>
<gene>
    <name evidence="10" type="ORF">BDA96_09G130200</name>
</gene>
<dbReference type="EMBL" id="CM027688">
    <property type="protein sequence ID" value="KAG0517917.1"/>
    <property type="molecule type" value="Genomic_DNA"/>
</dbReference>
<dbReference type="AlphaFoldDB" id="A0A921U417"/>
<evidence type="ECO:0000256" key="7">
    <source>
        <dbReference type="ARBA" id="ARBA00022989"/>
    </source>
</evidence>
<sequence>MASPRPTSLSSPAALIHLRLQPLPSISPLHPTTLPFPRSLPLHLPSLRLNGPHLPPLPLASSGSGSATTGTGGEADLPPLPLDSSGSGSGITGTGGEDGLPPSGGGGGGGGGDGEGEGEGSDDASVNRREALFVLAQLGRKLESLPADLAAAVEGGRIPAEIVRRFVDLEASPVFRWLLQFGGFKERLLADDLFLTKVAIECGVGIFTKTAAEYEKRRENFVKELDFVIADVVMAIVADFMLVWLPAPTVSLQPPLAVNSGAIAKFFYNCPDNAFQVALSGTSYSLLQRAGAILRNGAKLFAVGTSASLVGTGVTNALIKARQAASKDFDGEVENLPIVSTSVAYGVYMAVSSNLRYQVLAGVIEQRMLEPLLHQHKLVLSAASFAVRTGNTFLGSLLWIDYARWVGVQ</sequence>
<evidence type="ECO:0000256" key="8">
    <source>
        <dbReference type="ARBA" id="ARBA00023136"/>
    </source>
</evidence>
<comment type="similarity">
    <text evidence="2">Belongs to the RETICULATA family.</text>
</comment>
<keyword evidence="6" id="KW-0809">Transit peptide</keyword>
<organism evidence="10 11">
    <name type="scientific">Sorghum bicolor</name>
    <name type="common">Sorghum</name>
    <name type="synonym">Sorghum vulgare</name>
    <dbReference type="NCBI Taxonomy" id="4558"/>
    <lineage>
        <taxon>Eukaryota</taxon>
        <taxon>Viridiplantae</taxon>
        <taxon>Streptophyta</taxon>
        <taxon>Embryophyta</taxon>
        <taxon>Tracheophyta</taxon>
        <taxon>Spermatophyta</taxon>
        <taxon>Magnoliopsida</taxon>
        <taxon>Liliopsida</taxon>
        <taxon>Poales</taxon>
        <taxon>Poaceae</taxon>
        <taxon>PACMAD clade</taxon>
        <taxon>Panicoideae</taxon>
        <taxon>Andropogonodae</taxon>
        <taxon>Andropogoneae</taxon>
        <taxon>Sorghinae</taxon>
        <taxon>Sorghum</taxon>
    </lineage>
</organism>
<evidence type="ECO:0000256" key="9">
    <source>
        <dbReference type="SAM" id="MobiDB-lite"/>
    </source>
</evidence>
<dbReference type="GO" id="GO:0031969">
    <property type="term" value="C:chloroplast membrane"/>
    <property type="evidence" value="ECO:0007669"/>
    <property type="project" value="UniProtKB-SubCell"/>
</dbReference>
<dbReference type="Pfam" id="PF11891">
    <property type="entry name" value="RETICULATA-like"/>
    <property type="match status" value="1"/>
</dbReference>
<comment type="subcellular location">
    <subcellularLocation>
        <location evidence="1">Plastid</location>
        <location evidence="1">Chloroplast membrane</location>
        <topology evidence="1">Multi-pass membrane protein</topology>
    </subcellularLocation>
</comment>
<dbReference type="Proteomes" id="UP000807115">
    <property type="component" value="Chromosome 9"/>
</dbReference>
<reference evidence="10" key="2">
    <citation type="submission" date="2020-10" db="EMBL/GenBank/DDBJ databases">
        <authorList>
            <person name="Cooper E.A."/>
            <person name="Brenton Z.W."/>
            <person name="Flinn B.S."/>
            <person name="Jenkins J."/>
            <person name="Shu S."/>
            <person name="Flowers D."/>
            <person name="Luo F."/>
            <person name="Wang Y."/>
            <person name="Xia P."/>
            <person name="Barry K."/>
            <person name="Daum C."/>
            <person name="Lipzen A."/>
            <person name="Yoshinaga Y."/>
            <person name="Schmutz J."/>
            <person name="Saski C."/>
            <person name="Vermerris W."/>
            <person name="Kresovich S."/>
        </authorList>
    </citation>
    <scope>NUCLEOTIDE SEQUENCE</scope>
</reference>
<evidence type="ECO:0000313" key="11">
    <source>
        <dbReference type="Proteomes" id="UP000807115"/>
    </source>
</evidence>
<reference evidence="10" key="1">
    <citation type="journal article" date="2019" name="BMC Genomics">
        <title>A new reference genome for Sorghum bicolor reveals high levels of sequence similarity between sweet and grain genotypes: implications for the genetics of sugar metabolism.</title>
        <authorList>
            <person name="Cooper E.A."/>
            <person name="Brenton Z.W."/>
            <person name="Flinn B.S."/>
            <person name="Jenkins J."/>
            <person name="Shu S."/>
            <person name="Flowers D."/>
            <person name="Luo F."/>
            <person name="Wang Y."/>
            <person name="Xia P."/>
            <person name="Barry K."/>
            <person name="Daum C."/>
            <person name="Lipzen A."/>
            <person name="Yoshinaga Y."/>
            <person name="Schmutz J."/>
            <person name="Saski C."/>
            <person name="Vermerris W."/>
            <person name="Kresovich S."/>
        </authorList>
    </citation>
    <scope>NUCLEOTIDE SEQUENCE</scope>
</reference>
<evidence type="ECO:0000256" key="2">
    <source>
        <dbReference type="ARBA" id="ARBA00010793"/>
    </source>
</evidence>
<evidence type="ECO:0000256" key="1">
    <source>
        <dbReference type="ARBA" id="ARBA00004508"/>
    </source>
</evidence>
<accession>A0A921U417</accession>
<proteinExistence type="inferred from homology"/>
<keyword evidence="7" id="KW-1133">Transmembrane helix</keyword>
<dbReference type="PANTHER" id="PTHR31620">
    <property type="entry name" value="PROTEIN RETICULATA-RELATED 2, CHLOROPLASTIC-RELATED"/>
    <property type="match status" value="1"/>
</dbReference>